<dbReference type="CDD" id="cd18546">
    <property type="entry name" value="ABC_6TM_Rv0194_D2_like"/>
    <property type="match status" value="1"/>
</dbReference>
<dbReference type="InterPro" id="IPR017871">
    <property type="entry name" value="ABC_transporter-like_CS"/>
</dbReference>
<dbReference type="SUPFAM" id="SSF52540">
    <property type="entry name" value="P-loop containing nucleoside triphosphate hydrolases"/>
    <property type="match status" value="2"/>
</dbReference>
<dbReference type="GO" id="GO:0005524">
    <property type="term" value="F:ATP binding"/>
    <property type="evidence" value="ECO:0007669"/>
    <property type="project" value="UniProtKB-KW"/>
</dbReference>
<evidence type="ECO:0000256" key="7">
    <source>
        <dbReference type="ARBA" id="ARBA00022989"/>
    </source>
</evidence>
<dbReference type="InterPro" id="IPR003439">
    <property type="entry name" value="ABC_transporter-like_ATP-bd"/>
</dbReference>
<dbReference type="Pfam" id="PF00005">
    <property type="entry name" value="ABC_tran"/>
    <property type="match status" value="2"/>
</dbReference>
<dbReference type="PROSITE" id="PS50893">
    <property type="entry name" value="ABC_TRANSPORTER_2"/>
    <property type="match status" value="2"/>
</dbReference>
<keyword evidence="3" id="KW-1003">Cell membrane</keyword>
<feature type="compositionally biased region" description="Basic and acidic residues" evidence="10">
    <location>
        <begin position="1"/>
        <end position="16"/>
    </location>
</feature>
<feature type="domain" description="ABC transmembrane type-1" evidence="13">
    <location>
        <begin position="75"/>
        <end position="355"/>
    </location>
</feature>
<feature type="transmembrane region" description="Helical" evidence="11">
    <location>
        <begin position="183"/>
        <end position="200"/>
    </location>
</feature>
<keyword evidence="4 11" id="KW-0812">Transmembrane</keyword>
<dbReference type="PANTHER" id="PTHR43394:SF1">
    <property type="entry name" value="ATP-BINDING CASSETTE SUB-FAMILY B MEMBER 10, MITOCHONDRIAL"/>
    <property type="match status" value="1"/>
</dbReference>
<dbReference type="OrthoDB" id="9806127at2"/>
<evidence type="ECO:0000313" key="15">
    <source>
        <dbReference type="Proteomes" id="UP000316406"/>
    </source>
</evidence>
<dbReference type="GO" id="GO:0005886">
    <property type="term" value="C:plasma membrane"/>
    <property type="evidence" value="ECO:0007669"/>
    <property type="project" value="UniProtKB-SubCell"/>
</dbReference>
<feature type="region of interest" description="Disordered" evidence="10">
    <location>
        <begin position="1242"/>
        <end position="1269"/>
    </location>
</feature>
<feature type="compositionally biased region" description="Basic and acidic residues" evidence="10">
    <location>
        <begin position="628"/>
        <end position="638"/>
    </location>
</feature>
<dbReference type="PROSITE" id="PS50929">
    <property type="entry name" value="ABC_TM1F"/>
    <property type="match status" value="2"/>
</dbReference>
<keyword evidence="15" id="KW-1185">Reference proteome</keyword>
<evidence type="ECO:0000259" key="12">
    <source>
        <dbReference type="PROSITE" id="PS50893"/>
    </source>
</evidence>
<evidence type="ECO:0000256" key="4">
    <source>
        <dbReference type="ARBA" id="ARBA00022692"/>
    </source>
</evidence>
<feature type="transmembrane region" description="Helical" evidence="11">
    <location>
        <begin position="206"/>
        <end position="228"/>
    </location>
</feature>
<proteinExistence type="inferred from homology"/>
<keyword evidence="5" id="KW-0547">Nucleotide-binding</keyword>
<evidence type="ECO:0000313" key="14">
    <source>
        <dbReference type="EMBL" id="TSI14545.1"/>
    </source>
</evidence>
<dbReference type="RefSeq" id="WP_143923253.1">
    <property type="nucleotide sequence ID" value="NZ_VLTK01000008.1"/>
</dbReference>
<feature type="transmembrane region" description="Helical" evidence="11">
    <location>
        <begin position="725"/>
        <end position="746"/>
    </location>
</feature>
<dbReference type="GO" id="GO:0016887">
    <property type="term" value="F:ATP hydrolysis activity"/>
    <property type="evidence" value="ECO:0007669"/>
    <property type="project" value="InterPro"/>
</dbReference>
<feature type="transmembrane region" description="Helical" evidence="11">
    <location>
        <begin position="685"/>
        <end position="705"/>
    </location>
</feature>
<feature type="transmembrane region" description="Helical" evidence="11">
    <location>
        <begin position="329"/>
        <end position="353"/>
    </location>
</feature>
<dbReference type="Proteomes" id="UP000316406">
    <property type="component" value="Unassembled WGS sequence"/>
</dbReference>
<comment type="caution">
    <text evidence="14">The sequence shown here is derived from an EMBL/GenBank/DDBJ whole genome shotgun (WGS) entry which is preliminary data.</text>
</comment>
<evidence type="ECO:0000256" key="2">
    <source>
        <dbReference type="ARBA" id="ARBA00022448"/>
    </source>
</evidence>
<keyword evidence="2" id="KW-0813">Transport</keyword>
<reference evidence="14 15" key="1">
    <citation type="submission" date="2019-07" db="EMBL/GenBank/DDBJ databases">
        <title>Draft genome sequence of Brevibacterium aurantiacum XU54 isolated from Xinjiang China.</title>
        <authorList>
            <person name="Xu X."/>
        </authorList>
    </citation>
    <scope>NUCLEOTIDE SEQUENCE [LARGE SCALE GENOMIC DNA]</scope>
    <source>
        <strain evidence="14 15">XU54</strain>
    </source>
</reference>
<feature type="domain" description="ABC transporter" evidence="12">
    <location>
        <begin position="1010"/>
        <end position="1245"/>
    </location>
</feature>
<dbReference type="Gene3D" id="1.20.1560.10">
    <property type="entry name" value="ABC transporter type 1, transmembrane domain"/>
    <property type="match status" value="2"/>
</dbReference>
<dbReference type="InterPro" id="IPR003593">
    <property type="entry name" value="AAA+_ATPase"/>
</dbReference>
<feature type="transmembrane region" description="Helical" evidence="11">
    <location>
        <begin position="73"/>
        <end position="94"/>
    </location>
</feature>
<dbReference type="PANTHER" id="PTHR43394">
    <property type="entry name" value="ATP-DEPENDENT PERMEASE MDL1, MITOCHONDRIAL"/>
    <property type="match status" value="1"/>
</dbReference>
<gene>
    <name evidence="14" type="ORF">FO013_14335</name>
</gene>
<dbReference type="FunFam" id="3.40.50.300:FF:000299">
    <property type="entry name" value="ABC transporter ATP-binding protein/permease"/>
    <property type="match status" value="2"/>
</dbReference>
<evidence type="ECO:0000256" key="5">
    <source>
        <dbReference type="ARBA" id="ARBA00022741"/>
    </source>
</evidence>
<dbReference type="GO" id="GO:0015421">
    <property type="term" value="F:ABC-type oligopeptide transporter activity"/>
    <property type="evidence" value="ECO:0007669"/>
    <property type="project" value="TreeGrafter"/>
</dbReference>
<protein>
    <submittedName>
        <fullName evidence="14">ABC transporter ATP-binding protein</fullName>
    </submittedName>
</protein>
<dbReference type="PROSITE" id="PS00211">
    <property type="entry name" value="ABC_TRANSPORTER_1"/>
    <property type="match status" value="1"/>
</dbReference>
<keyword evidence="6 14" id="KW-0067">ATP-binding</keyword>
<dbReference type="InterPro" id="IPR039421">
    <property type="entry name" value="Type_1_exporter"/>
</dbReference>
<feature type="transmembrane region" description="Helical" evidence="11">
    <location>
        <begin position="831"/>
        <end position="850"/>
    </location>
</feature>
<evidence type="ECO:0000256" key="8">
    <source>
        <dbReference type="ARBA" id="ARBA00023136"/>
    </source>
</evidence>
<feature type="compositionally biased region" description="Polar residues" evidence="10">
    <location>
        <begin position="23"/>
        <end position="38"/>
    </location>
</feature>
<keyword evidence="7 11" id="KW-1133">Transmembrane helix</keyword>
<keyword evidence="8 11" id="KW-0472">Membrane</keyword>
<comment type="subcellular location">
    <subcellularLocation>
        <location evidence="1">Cell membrane</location>
        <topology evidence="1">Multi-pass membrane protein</topology>
    </subcellularLocation>
</comment>
<feature type="transmembrane region" description="Helical" evidence="11">
    <location>
        <begin position="910"/>
        <end position="935"/>
    </location>
</feature>
<feature type="transmembrane region" description="Helical" evidence="11">
    <location>
        <begin position="109"/>
        <end position="130"/>
    </location>
</feature>
<dbReference type="CDD" id="cd18543">
    <property type="entry name" value="ABC_6TM_Rv0194_D1_like"/>
    <property type="match status" value="1"/>
</dbReference>
<feature type="transmembrane region" description="Helical" evidence="11">
    <location>
        <begin position="805"/>
        <end position="825"/>
    </location>
</feature>
<dbReference type="InterPro" id="IPR027417">
    <property type="entry name" value="P-loop_NTPase"/>
</dbReference>
<evidence type="ECO:0000256" key="6">
    <source>
        <dbReference type="ARBA" id="ARBA00022840"/>
    </source>
</evidence>
<dbReference type="EMBL" id="VLTK01000008">
    <property type="protein sequence ID" value="TSI14545.1"/>
    <property type="molecule type" value="Genomic_DNA"/>
</dbReference>
<evidence type="ECO:0000256" key="3">
    <source>
        <dbReference type="ARBA" id="ARBA00022475"/>
    </source>
</evidence>
<dbReference type="Gene3D" id="3.40.50.300">
    <property type="entry name" value="P-loop containing nucleotide triphosphate hydrolases"/>
    <property type="match status" value="2"/>
</dbReference>
<dbReference type="InterPro" id="IPR036640">
    <property type="entry name" value="ABC1_TM_sf"/>
</dbReference>
<feature type="transmembrane region" description="Helical" evidence="11">
    <location>
        <begin position="294"/>
        <end position="317"/>
    </location>
</feature>
<feature type="domain" description="ABC transmembrane type-1" evidence="13">
    <location>
        <begin position="690"/>
        <end position="972"/>
    </location>
</feature>
<name>A0A556CAS1_BREAU</name>
<dbReference type="AlphaFoldDB" id="A0A556CAS1"/>
<feature type="region of interest" description="Disordered" evidence="10">
    <location>
        <begin position="1"/>
        <end position="44"/>
    </location>
</feature>
<sequence length="1269" mass="137142">MTRSSIEKSVSKRSDRSTTSSSGTPDQDQAEDGSTPSSSEDRAHATPAAVLPGQGARWWAARLLSGCWAHRRLSIGILAWSVVTIALVTVGPLLTRRGVNEAVDGHTTGLAWLVAGLVLIAAIDFVGNYYRRNLAGRLSLWVQHELRAQAFGSIQRLDGHAQDSMRVGQVVSRTNSDLEQVRSMLQMIPVPVSVVTYFVSGTAVMVYLSPALTVVSLTAMALLGLTAWRARKRVFATSAQAAQDVGELTERIGQTIDGVRVVKGFSQQNREIRWLERAAGGVFGRRMQTARAQAAPGATMLALPVLGQFAVLGYGGWLVHDGGLDIGTFVAFVTFLTMLTGPTRVFASFLVIAQRTRASAERIFELIDSRPEIHDGTRSMPETLSYLKLENVSFGYTADRPVLNGLDLHVSAGETVAIIGPSGSGKSTISLLLPRFYDPTTGTIRVGTEDGEIALNDFRIQDLRQHVGTVFEDPFLFASSVSQNIGYGHRDATGDEIRAAAAAAGADEFIRQLPEGYDTVLAERATDLSGGQRQRLALARALLRRPQILVIDDSTSAVDASTESGILKALDNQRSAEHITVLIARRRSTLSIADRIVVMDEGRVVDAGTAAELADRCQLYRELTDGEDVDHQTRRGDDELWPPIEPDQATQAASETRGRDVVSSAARRTALDSSIRTVRSVLRPVAGLLVVAFVLIAFDSLANVASPILLQRGIDSGVLKGDFGYVGLVCALAAGIVVINWAVFIAQSVTTARASELVQYITRTRCFGHMHSLDLRHFEGSESGSLMTRMTVDIDSLSRFMQTGLVNGIMSLVTMAGIAVAMFVFHPLLAAVALASLPLIIIATVVFRHLSSRAYLQARTEIRDVNRNLQENIDGLRTVQANGRQKAAISSFNRLSDKHRTTRTKAQQYIAVYFPFVSFLAETSYALVLGVGATLVARGELSPGVLIAFLLFLSQFYNPIQQLSNIADSFMQAANGVRHIRELLALPAAETQEAAAFDSPPMPRRLRDELEVEGLGFSYGDESGGALSDISLSLAPGQSLAVVGRTGAGKTTLAKLLCRYYPLESGRISFDGIPAEKFALHDYRLGIGEVAQEGYLFEGDIAENIRYGKPEAEDREVADAAVRVGAHSVVAGLESGYRHQVEAGGRNLSAGQRQLIALARTELTDPGIFVLDEATSSMDAQAESAVLDHVLAGDRDRCSIIIAHHLTTASRCDRVAVLDKGRIVEIGRHEDLIRQDGPYARLWNDSQGTDERSSTTTQPTSEGLEGAVK</sequence>
<feature type="domain" description="ABC transporter" evidence="12">
    <location>
        <begin position="387"/>
        <end position="626"/>
    </location>
</feature>
<dbReference type="Pfam" id="PF00664">
    <property type="entry name" value="ABC_membrane"/>
    <property type="match status" value="2"/>
</dbReference>
<dbReference type="InterPro" id="IPR011527">
    <property type="entry name" value="ABC1_TM_dom"/>
</dbReference>
<evidence type="ECO:0000256" key="11">
    <source>
        <dbReference type="SAM" id="Phobius"/>
    </source>
</evidence>
<evidence type="ECO:0000256" key="10">
    <source>
        <dbReference type="SAM" id="MobiDB-lite"/>
    </source>
</evidence>
<accession>A0A556CAS1</accession>
<evidence type="ECO:0000259" key="13">
    <source>
        <dbReference type="PROSITE" id="PS50929"/>
    </source>
</evidence>
<organism evidence="14 15">
    <name type="scientific">Brevibacterium aurantiacum</name>
    <dbReference type="NCBI Taxonomy" id="273384"/>
    <lineage>
        <taxon>Bacteria</taxon>
        <taxon>Bacillati</taxon>
        <taxon>Actinomycetota</taxon>
        <taxon>Actinomycetes</taxon>
        <taxon>Micrococcales</taxon>
        <taxon>Brevibacteriaceae</taxon>
        <taxon>Brevibacterium</taxon>
    </lineage>
</organism>
<evidence type="ECO:0000256" key="1">
    <source>
        <dbReference type="ARBA" id="ARBA00004651"/>
    </source>
</evidence>
<dbReference type="SMART" id="SM00382">
    <property type="entry name" value="AAA"/>
    <property type="match status" value="2"/>
</dbReference>
<dbReference type="SUPFAM" id="SSF90123">
    <property type="entry name" value="ABC transporter transmembrane region"/>
    <property type="match status" value="2"/>
</dbReference>
<evidence type="ECO:0000256" key="9">
    <source>
        <dbReference type="ARBA" id="ARBA00061644"/>
    </source>
</evidence>
<feature type="region of interest" description="Disordered" evidence="10">
    <location>
        <begin position="628"/>
        <end position="661"/>
    </location>
</feature>
<comment type="similarity">
    <text evidence="9">Belongs to the ABC transporter superfamily. Lipid exporter (TC 3.A.1.106) family.</text>
</comment>